<reference evidence="4 5" key="1">
    <citation type="journal article" date="2019" name="Nat. Med.">
        <title>A library of human gut bacterial isolates paired with longitudinal multiomics data enables mechanistic microbiome research.</title>
        <authorList>
            <person name="Poyet M."/>
            <person name="Groussin M."/>
            <person name="Gibbons S.M."/>
            <person name="Avila-Pacheco J."/>
            <person name="Jiang X."/>
            <person name="Kearney S.M."/>
            <person name="Perrotta A.R."/>
            <person name="Berdy B."/>
            <person name="Zhao S."/>
            <person name="Lieberman T.D."/>
            <person name="Swanson P.K."/>
            <person name="Smith M."/>
            <person name="Roesemann S."/>
            <person name="Alexander J.E."/>
            <person name="Rich S.A."/>
            <person name="Livny J."/>
            <person name="Vlamakis H."/>
            <person name="Clish C."/>
            <person name="Bullock K."/>
            <person name="Deik A."/>
            <person name="Scott J."/>
            <person name="Pierce K.A."/>
            <person name="Xavier R.J."/>
            <person name="Alm E.J."/>
        </authorList>
    </citation>
    <scope>NUCLEOTIDE SEQUENCE [LARGE SCALE GENOMIC DNA]</scope>
    <source>
        <strain evidence="2 4">BIOML-A4</strain>
        <strain evidence="3 5">BIOML-A5</strain>
    </source>
</reference>
<dbReference type="InterPro" id="IPR004843">
    <property type="entry name" value="Calcineurin-like_PHP"/>
</dbReference>
<name>A0A6N7SAN0_9FIRM</name>
<keyword evidence="5" id="KW-1185">Reference proteome</keyword>
<evidence type="ECO:0000259" key="1">
    <source>
        <dbReference type="Pfam" id="PF00149"/>
    </source>
</evidence>
<dbReference type="Pfam" id="PF00149">
    <property type="entry name" value="Metallophos"/>
    <property type="match status" value="1"/>
</dbReference>
<accession>A0A6N7SAN0</accession>
<dbReference type="EMBL" id="WKPJ01000037">
    <property type="protein sequence ID" value="MSA90897.1"/>
    <property type="molecule type" value="Genomic_DNA"/>
</dbReference>
<dbReference type="RefSeq" id="WP_020225966.1">
    <property type="nucleotide sequence ID" value="NZ_AP031450.1"/>
</dbReference>
<dbReference type="GeneID" id="42457747"/>
<evidence type="ECO:0000313" key="5">
    <source>
        <dbReference type="Proteomes" id="UP000480929"/>
    </source>
</evidence>
<dbReference type="EMBL" id="WKPI01000039">
    <property type="protein sequence ID" value="MSC34628.1"/>
    <property type="molecule type" value="Genomic_DNA"/>
</dbReference>
<dbReference type="InterPro" id="IPR029052">
    <property type="entry name" value="Metallo-depent_PP-like"/>
</dbReference>
<dbReference type="AlphaFoldDB" id="A0A6N7SAN0"/>
<dbReference type="Proteomes" id="UP000433575">
    <property type="component" value="Unassembled WGS sequence"/>
</dbReference>
<dbReference type="Proteomes" id="UP000480929">
    <property type="component" value="Unassembled WGS sequence"/>
</dbReference>
<sequence length="203" mass="23950">MNYYISDLHFFHANALNFDKRPFSTVDEMNDYIVQHWNKKVTNNDVVYILGDVSLLHGKEKLIELVAILKGKKVLIQGNHDILKDYRYKQLFYEIHDYQEITDHIKGQSYNLVLSHYPILMWKNQHRGSILLYGHTHNSVEDRFFQNCIAQMNERDDLNLFAQGGTPMLAINVGCMHPWIAYEPRTLEEILEGYNQVIQHPEE</sequence>
<protein>
    <submittedName>
        <fullName evidence="2">Phosphoesterase</fullName>
    </submittedName>
</protein>
<evidence type="ECO:0000313" key="4">
    <source>
        <dbReference type="Proteomes" id="UP000433575"/>
    </source>
</evidence>
<evidence type="ECO:0000313" key="3">
    <source>
        <dbReference type="EMBL" id="MSC34628.1"/>
    </source>
</evidence>
<feature type="domain" description="Calcineurin-like phosphoesterase" evidence="1">
    <location>
        <begin position="5"/>
        <end position="156"/>
    </location>
</feature>
<proteinExistence type="predicted"/>
<evidence type="ECO:0000313" key="2">
    <source>
        <dbReference type="EMBL" id="MSA90897.1"/>
    </source>
</evidence>
<comment type="caution">
    <text evidence="2">The sequence shown here is derived from an EMBL/GenBank/DDBJ whole genome shotgun (WGS) entry which is preliminary data.</text>
</comment>
<dbReference type="SUPFAM" id="SSF56300">
    <property type="entry name" value="Metallo-dependent phosphatases"/>
    <property type="match status" value="1"/>
</dbReference>
<dbReference type="GO" id="GO:0016787">
    <property type="term" value="F:hydrolase activity"/>
    <property type="evidence" value="ECO:0007669"/>
    <property type="project" value="InterPro"/>
</dbReference>
<organism evidence="2 4">
    <name type="scientific">Holdemania massiliensis</name>
    <dbReference type="NCBI Taxonomy" id="1468449"/>
    <lineage>
        <taxon>Bacteria</taxon>
        <taxon>Bacillati</taxon>
        <taxon>Bacillota</taxon>
        <taxon>Erysipelotrichia</taxon>
        <taxon>Erysipelotrichales</taxon>
        <taxon>Erysipelotrichaceae</taxon>
        <taxon>Holdemania</taxon>
    </lineage>
</organism>
<dbReference type="Gene3D" id="3.60.21.10">
    <property type="match status" value="1"/>
</dbReference>
<gene>
    <name evidence="3" type="ORF">GKD88_15985</name>
    <name evidence="2" type="ORF">GKE08_16310</name>
</gene>